<protein>
    <recommendedName>
        <fullName evidence="4">RING-type E3 ubiquitin transferase</fullName>
        <ecNumber evidence="4">2.3.2.27</ecNumber>
    </recommendedName>
</protein>
<dbReference type="SUPFAM" id="SSF57850">
    <property type="entry name" value="RING/U-box"/>
    <property type="match status" value="1"/>
</dbReference>
<reference evidence="18" key="1">
    <citation type="submission" date="2020-08" db="EMBL/GenBank/DDBJ databases">
        <title>Plant Genome Project.</title>
        <authorList>
            <person name="Zhang R.-G."/>
        </authorList>
    </citation>
    <scope>NUCLEOTIDE SEQUENCE</scope>
    <source>
        <strain evidence="18">WSP0</strain>
        <tissue evidence="18">Leaf</tissue>
    </source>
</reference>
<feature type="region of interest" description="Disordered" evidence="15">
    <location>
        <begin position="312"/>
        <end position="338"/>
    </location>
</feature>
<keyword evidence="11 16" id="KW-1133">Transmembrane helix</keyword>
<feature type="region of interest" description="Disordered" evidence="15">
    <location>
        <begin position="355"/>
        <end position="375"/>
    </location>
</feature>
<name>A0AAV6IBH3_9ERIC</name>
<dbReference type="AlphaFoldDB" id="A0AAV6IBH3"/>
<dbReference type="Proteomes" id="UP000823749">
    <property type="component" value="Chromosome 11"/>
</dbReference>
<evidence type="ECO:0000256" key="1">
    <source>
        <dbReference type="ARBA" id="ARBA00000900"/>
    </source>
</evidence>
<evidence type="ECO:0000256" key="2">
    <source>
        <dbReference type="ARBA" id="ARBA00004167"/>
    </source>
</evidence>
<dbReference type="Pfam" id="PF13639">
    <property type="entry name" value="zf-RING_2"/>
    <property type="match status" value="1"/>
</dbReference>
<dbReference type="GO" id="GO:0061630">
    <property type="term" value="F:ubiquitin protein ligase activity"/>
    <property type="evidence" value="ECO:0007669"/>
    <property type="project" value="UniProtKB-EC"/>
</dbReference>
<dbReference type="PANTHER" id="PTHR46913">
    <property type="entry name" value="RING-H2 FINGER PROTEIN ATL16"/>
    <property type="match status" value="1"/>
</dbReference>
<gene>
    <name evidence="18" type="ORF">RHGRI_032365</name>
</gene>
<dbReference type="PROSITE" id="PS50089">
    <property type="entry name" value="ZF_RING_2"/>
    <property type="match status" value="1"/>
</dbReference>
<dbReference type="CDD" id="cd16461">
    <property type="entry name" value="RING-H2_EL5-like"/>
    <property type="match status" value="1"/>
</dbReference>
<dbReference type="InterPro" id="IPR013083">
    <property type="entry name" value="Znf_RING/FYVE/PHD"/>
</dbReference>
<keyword evidence="19" id="KW-1185">Reference proteome</keyword>
<evidence type="ECO:0000256" key="14">
    <source>
        <dbReference type="PROSITE-ProRule" id="PRU00175"/>
    </source>
</evidence>
<evidence type="ECO:0000313" key="18">
    <source>
        <dbReference type="EMBL" id="KAG5526047.1"/>
    </source>
</evidence>
<dbReference type="EC" id="2.3.2.27" evidence="4"/>
<dbReference type="EMBL" id="JACTNZ010000011">
    <property type="protein sequence ID" value="KAG5526047.1"/>
    <property type="molecule type" value="Genomic_DNA"/>
</dbReference>
<evidence type="ECO:0000256" key="12">
    <source>
        <dbReference type="ARBA" id="ARBA00023136"/>
    </source>
</evidence>
<evidence type="ECO:0000256" key="11">
    <source>
        <dbReference type="ARBA" id="ARBA00022989"/>
    </source>
</evidence>
<keyword evidence="8 14" id="KW-0863">Zinc-finger</keyword>
<evidence type="ECO:0000256" key="7">
    <source>
        <dbReference type="ARBA" id="ARBA00022723"/>
    </source>
</evidence>
<organism evidence="18 19">
    <name type="scientific">Rhododendron griersonianum</name>
    <dbReference type="NCBI Taxonomy" id="479676"/>
    <lineage>
        <taxon>Eukaryota</taxon>
        <taxon>Viridiplantae</taxon>
        <taxon>Streptophyta</taxon>
        <taxon>Embryophyta</taxon>
        <taxon>Tracheophyta</taxon>
        <taxon>Spermatophyta</taxon>
        <taxon>Magnoliopsida</taxon>
        <taxon>eudicotyledons</taxon>
        <taxon>Gunneridae</taxon>
        <taxon>Pentapetalae</taxon>
        <taxon>asterids</taxon>
        <taxon>Ericales</taxon>
        <taxon>Ericaceae</taxon>
        <taxon>Ericoideae</taxon>
        <taxon>Rhodoreae</taxon>
        <taxon>Rhododendron</taxon>
    </lineage>
</organism>
<evidence type="ECO:0000313" key="19">
    <source>
        <dbReference type="Proteomes" id="UP000823749"/>
    </source>
</evidence>
<evidence type="ECO:0000259" key="17">
    <source>
        <dbReference type="PROSITE" id="PS50089"/>
    </source>
</evidence>
<evidence type="ECO:0000256" key="13">
    <source>
        <dbReference type="ARBA" id="ARBA00024209"/>
    </source>
</evidence>
<evidence type="ECO:0000256" key="8">
    <source>
        <dbReference type="ARBA" id="ARBA00022771"/>
    </source>
</evidence>
<evidence type="ECO:0000256" key="16">
    <source>
        <dbReference type="SAM" id="Phobius"/>
    </source>
</evidence>
<dbReference type="PANTHER" id="PTHR46913:SF19">
    <property type="entry name" value="RING-TYPE E3 UBIQUITIN TRANSFERASE"/>
    <property type="match status" value="1"/>
</dbReference>
<evidence type="ECO:0000256" key="4">
    <source>
        <dbReference type="ARBA" id="ARBA00012483"/>
    </source>
</evidence>
<dbReference type="GO" id="GO:0016567">
    <property type="term" value="P:protein ubiquitination"/>
    <property type="evidence" value="ECO:0007669"/>
    <property type="project" value="InterPro"/>
</dbReference>
<evidence type="ECO:0000256" key="10">
    <source>
        <dbReference type="ARBA" id="ARBA00022833"/>
    </source>
</evidence>
<feature type="compositionally biased region" description="Polar residues" evidence="15">
    <location>
        <begin position="361"/>
        <end position="371"/>
    </location>
</feature>
<keyword evidence="5" id="KW-0808">Transferase</keyword>
<dbReference type="Gene3D" id="3.30.40.10">
    <property type="entry name" value="Zinc/RING finger domain, C3HC4 (zinc finger)"/>
    <property type="match status" value="1"/>
</dbReference>
<evidence type="ECO:0000256" key="5">
    <source>
        <dbReference type="ARBA" id="ARBA00022679"/>
    </source>
</evidence>
<feature type="compositionally biased region" description="Basic and acidic residues" evidence="15">
    <location>
        <begin position="312"/>
        <end position="332"/>
    </location>
</feature>
<evidence type="ECO:0000256" key="9">
    <source>
        <dbReference type="ARBA" id="ARBA00022786"/>
    </source>
</evidence>
<comment type="pathway">
    <text evidence="3">Protein modification; protein ubiquitination.</text>
</comment>
<evidence type="ECO:0000256" key="15">
    <source>
        <dbReference type="SAM" id="MobiDB-lite"/>
    </source>
</evidence>
<keyword evidence="7" id="KW-0479">Metal-binding</keyword>
<dbReference type="GO" id="GO:0008270">
    <property type="term" value="F:zinc ion binding"/>
    <property type="evidence" value="ECO:0007669"/>
    <property type="project" value="UniProtKB-KW"/>
</dbReference>
<dbReference type="SUPFAM" id="SSF101447">
    <property type="entry name" value="Formin homology 2 domain (FH2 domain)"/>
    <property type="match status" value="1"/>
</dbReference>
<dbReference type="FunFam" id="3.30.40.10:FF:000233">
    <property type="entry name" value="RING-H2 finger protein ATL54"/>
    <property type="match status" value="1"/>
</dbReference>
<keyword evidence="12 16" id="KW-0472">Membrane</keyword>
<dbReference type="GO" id="GO:0016020">
    <property type="term" value="C:membrane"/>
    <property type="evidence" value="ECO:0007669"/>
    <property type="project" value="UniProtKB-SubCell"/>
</dbReference>
<dbReference type="InterPro" id="IPR001841">
    <property type="entry name" value="Znf_RING"/>
</dbReference>
<feature type="region of interest" description="Disordered" evidence="15">
    <location>
        <begin position="389"/>
        <end position="415"/>
    </location>
</feature>
<comment type="subcellular location">
    <subcellularLocation>
        <location evidence="2">Membrane</location>
        <topology evidence="2">Single-pass membrane protein</topology>
    </subcellularLocation>
</comment>
<dbReference type="SMART" id="SM00184">
    <property type="entry name" value="RING"/>
    <property type="match status" value="1"/>
</dbReference>
<evidence type="ECO:0000256" key="3">
    <source>
        <dbReference type="ARBA" id="ARBA00004906"/>
    </source>
</evidence>
<dbReference type="InterPro" id="IPR044600">
    <property type="entry name" value="ATL1/ATL16-like"/>
</dbReference>
<comment type="caution">
    <text evidence="18">The sequence shown here is derived from an EMBL/GenBank/DDBJ whole genome shotgun (WGS) entry which is preliminary data.</text>
</comment>
<feature type="transmembrane region" description="Helical" evidence="16">
    <location>
        <begin position="117"/>
        <end position="139"/>
    </location>
</feature>
<comment type="similarity">
    <text evidence="13">Belongs to the RING-type zinc finger family. ATL subfamily.</text>
</comment>
<keyword evidence="9" id="KW-0833">Ubl conjugation pathway</keyword>
<sequence>METYYQKSHKIVIVGVDFAEVKLVLRFFGAFSLCYNMFQTYPALHVYMLLQIKISSEEAVETAKLLALKEGGICPIACFHWCPYICKRPIPPFIPPPPPPPPPPPTSSQYKILRLPLPLLVSLSFLVAICFLLFCYTLYKSYKIWVDLMERRRRRRRPPEVQQEETHDQFLDQDHGPVVDHPVWYIRTVGLQSSLINSIAICKYKRGDGLVEGTECSVCLNEFQEDEILRLLPKCNHAFHIPCIDTWLRSHTNCPLCRAGIVGSAAGIPTALPGQSVDNPGVREEDQVVVSEIGGEFRREREEGELRVIEEGEREVENREKSLETPEEDVVHQPKRRSMSMDSVYASVTSAYQGEIGGSSGSQTRKTNESSVDIVPDSVDANRSILKFVGGSSIGRSPQKGPISMERSLSCSGKG</sequence>
<feature type="domain" description="RING-type" evidence="17">
    <location>
        <begin position="216"/>
        <end position="258"/>
    </location>
</feature>
<evidence type="ECO:0000256" key="6">
    <source>
        <dbReference type="ARBA" id="ARBA00022692"/>
    </source>
</evidence>
<proteinExistence type="inferred from homology"/>
<comment type="catalytic activity">
    <reaction evidence="1">
        <text>S-ubiquitinyl-[E2 ubiquitin-conjugating enzyme]-L-cysteine + [acceptor protein]-L-lysine = [E2 ubiquitin-conjugating enzyme]-L-cysteine + N(6)-ubiquitinyl-[acceptor protein]-L-lysine.</text>
        <dbReference type="EC" id="2.3.2.27"/>
    </reaction>
</comment>
<keyword evidence="6 16" id="KW-0812">Transmembrane</keyword>
<keyword evidence="10" id="KW-0862">Zinc</keyword>
<accession>A0AAV6IBH3</accession>